<dbReference type="InterPro" id="IPR050463">
    <property type="entry name" value="Gfo/Idh/MocA_oxidrdct_glycsds"/>
</dbReference>
<keyword evidence="4" id="KW-1185">Reference proteome</keyword>
<dbReference type="InterPro" id="IPR036291">
    <property type="entry name" value="NAD(P)-bd_dom_sf"/>
</dbReference>
<organism evidence="3 4">
    <name type="scientific">Rubripirellula tenax</name>
    <dbReference type="NCBI Taxonomy" id="2528015"/>
    <lineage>
        <taxon>Bacteria</taxon>
        <taxon>Pseudomonadati</taxon>
        <taxon>Planctomycetota</taxon>
        <taxon>Planctomycetia</taxon>
        <taxon>Pirellulales</taxon>
        <taxon>Pirellulaceae</taxon>
        <taxon>Rubripirellula</taxon>
    </lineage>
</organism>
<protein>
    <submittedName>
        <fullName evidence="3">Inositol 2-dehydrogenase</fullName>
        <ecNumber evidence="3">1.1.1.18</ecNumber>
    </submittedName>
</protein>
<dbReference type="SUPFAM" id="SSF51735">
    <property type="entry name" value="NAD(P)-binding Rossmann-fold domains"/>
    <property type="match status" value="1"/>
</dbReference>
<feature type="domain" description="Gfo/Idh/MocA-like oxidoreductase bacterial type C-terminal" evidence="2">
    <location>
        <begin position="201"/>
        <end position="454"/>
    </location>
</feature>
<feature type="domain" description="Gfo/Idh/MocA-like oxidoreductase N-terminal" evidence="1">
    <location>
        <begin position="44"/>
        <end position="161"/>
    </location>
</feature>
<evidence type="ECO:0000259" key="1">
    <source>
        <dbReference type="Pfam" id="PF01408"/>
    </source>
</evidence>
<dbReference type="OrthoDB" id="9788246at2"/>
<dbReference type="PANTHER" id="PTHR43818:SF5">
    <property type="entry name" value="OXIDOREDUCTASE FAMILY PROTEIN"/>
    <property type="match status" value="1"/>
</dbReference>
<dbReference type="SUPFAM" id="SSF55347">
    <property type="entry name" value="Glyceraldehyde-3-phosphate dehydrogenase-like, C-terminal domain"/>
    <property type="match status" value="1"/>
</dbReference>
<dbReference type="InterPro" id="IPR006311">
    <property type="entry name" value="TAT_signal"/>
</dbReference>
<dbReference type="RefSeq" id="WP_146461901.1">
    <property type="nucleotide sequence ID" value="NZ_SJPW01000008.1"/>
</dbReference>
<dbReference type="GO" id="GO:0000166">
    <property type="term" value="F:nucleotide binding"/>
    <property type="evidence" value="ECO:0007669"/>
    <property type="project" value="InterPro"/>
</dbReference>
<dbReference type="InterPro" id="IPR043906">
    <property type="entry name" value="Gfo/Idh/MocA_OxRdtase_bact_C"/>
</dbReference>
<proteinExistence type="predicted"/>
<dbReference type="EMBL" id="SJPW01000008">
    <property type="protein sequence ID" value="TWU46196.1"/>
    <property type="molecule type" value="Genomic_DNA"/>
</dbReference>
<dbReference type="Pfam" id="PF01408">
    <property type="entry name" value="GFO_IDH_MocA"/>
    <property type="match status" value="1"/>
</dbReference>
<dbReference type="Proteomes" id="UP000318288">
    <property type="component" value="Unassembled WGS sequence"/>
</dbReference>
<dbReference type="InterPro" id="IPR000683">
    <property type="entry name" value="Gfo/Idh/MocA-like_OxRdtase_N"/>
</dbReference>
<dbReference type="PANTHER" id="PTHR43818">
    <property type="entry name" value="BCDNA.GH03377"/>
    <property type="match status" value="1"/>
</dbReference>
<name>A0A5C6EF32_9BACT</name>
<dbReference type="EC" id="1.1.1.18" evidence="3"/>
<evidence type="ECO:0000313" key="3">
    <source>
        <dbReference type="EMBL" id="TWU46196.1"/>
    </source>
</evidence>
<accession>A0A5C6EF32</accession>
<dbReference type="GO" id="GO:0050112">
    <property type="term" value="F:inositol 2-dehydrogenase (NAD+) activity"/>
    <property type="evidence" value="ECO:0007669"/>
    <property type="project" value="UniProtKB-EC"/>
</dbReference>
<dbReference type="Pfam" id="PF19051">
    <property type="entry name" value="GFO_IDH_MocA_C2"/>
    <property type="match status" value="1"/>
</dbReference>
<sequence>MTQKKPTSRRQFLGQTAAIASASLVPFGALSSRVSAQSPNERPRFALIGVGGNGTRTAPVGQQFADLVALCDVDAKHLAHGNGLLCDGKADLYGDYREVLAQDDIDIVQISAPDHWHTKILIEAMLAGKDAYCEKPLTLTIDEGKLIRKVQKQTGRVVQVGTQQRSSMNFFNKALAVIADGRLGKLYKITVGIDAGGWSPEISVADVPEGLDWDRWLGPTPVMPFRYLQDPKKDTDRNYTNGHTHFRWWYEHSGGKLTDWGAHHIDIAMLGIAAAGQNNDPVSVGGSSRHDVEFKDGVPMQDNRYNTAREFDLIVDFADRDVQINIRHDVDNGILFEGERGRIFVNRGKLVGKPIEDVATKPLPKDAIAKVYRDMPIMGNDRDAHWANFTHSIKHRTLPISDVHSHMKMLNVCHLAGISCRLDRTIHWDQTTEQITGDELAASMMSRPYREGYEIEM</sequence>
<comment type="caution">
    <text evidence="3">The sequence shown here is derived from an EMBL/GenBank/DDBJ whole genome shotgun (WGS) entry which is preliminary data.</text>
</comment>
<keyword evidence="3" id="KW-0560">Oxidoreductase</keyword>
<gene>
    <name evidence="3" type="primary">iolG_18</name>
    <name evidence="3" type="ORF">Poly51_55910</name>
</gene>
<evidence type="ECO:0000259" key="2">
    <source>
        <dbReference type="Pfam" id="PF19051"/>
    </source>
</evidence>
<dbReference type="AlphaFoldDB" id="A0A5C6EF32"/>
<dbReference type="Gene3D" id="3.30.360.10">
    <property type="entry name" value="Dihydrodipicolinate Reductase, domain 2"/>
    <property type="match status" value="1"/>
</dbReference>
<evidence type="ECO:0000313" key="4">
    <source>
        <dbReference type="Proteomes" id="UP000318288"/>
    </source>
</evidence>
<reference evidence="3 4" key="1">
    <citation type="submission" date="2019-02" db="EMBL/GenBank/DDBJ databases">
        <title>Deep-cultivation of Planctomycetes and their phenomic and genomic characterization uncovers novel biology.</title>
        <authorList>
            <person name="Wiegand S."/>
            <person name="Jogler M."/>
            <person name="Boedeker C."/>
            <person name="Pinto D."/>
            <person name="Vollmers J."/>
            <person name="Rivas-Marin E."/>
            <person name="Kohn T."/>
            <person name="Peeters S.H."/>
            <person name="Heuer A."/>
            <person name="Rast P."/>
            <person name="Oberbeckmann S."/>
            <person name="Bunk B."/>
            <person name="Jeske O."/>
            <person name="Meyerdierks A."/>
            <person name="Storesund J.E."/>
            <person name="Kallscheuer N."/>
            <person name="Luecker S."/>
            <person name="Lage O.M."/>
            <person name="Pohl T."/>
            <person name="Merkel B.J."/>
            <person name="Hornburger P."/>
            <person name="Mueller R.-W."/>
            <person name="Bruemmer F."/>
            <person name="Labrenz M."/>
            <person name="Spormann A.M."/>
            <person name="Op Den Camp H."/>
            <person name="Overmann J."/>
            <person name="Amann R."/>
            <person name="Jetten M.S.M."/>
            <person name="Mascher T."/>
            <person name="Medema M.H."/>
            <person name="Devos D.P."/>
            <person name="Kaster A.-K."/>
            <person name="Ovreas L."/>
            <person name="Rohde M."/>
            <person name="Galperin M.Y."/>
            <person name="Jogler C."/>
        </authorList>
    </citation>
    <scope>NUCLEOTIDE SEQUENCE [LARGE SCALE GENOMIC DNA]</scope>
    <source>
        <strain evidence="3 4">Poly51</strain>
    </source>
</reference>
<dbReference type="PROSITE" id="PS51318">
    <property type="entry name" value="TAT"/>
    <property type="match status" value="1"/>
</dbReference>
<dbReference type="Gene3D" id="3.40.50.720">
    <property type="entry name" value="NAD(P)-binding Rossmann-like Domain"/>
    <property type="match status" value="1"/>
</dbReference>